<comment type="caution">
    <text evidence="2">The sequence shown here is derived from an EMBL/GenBank/DDBJ whole genome shotgun (WGS) entry which is preliminary data.</text>
</comment>
<feature type="region of interest" description="Disordered" evidence="1">
    <location>
        <begin position="447"/>
        <end position="483"/>
    </location>
</feature>
<reference evidence="2 3" key="1">
    <citation type="submission" date="2017-12" db="EMBL/GenBank/DDBJ databases">
        <title>Sequencing, de novo assembly and annotation of complete genome of a new Thraustochytrid species, strain FCC1311.</title>
        <authorList>
            <person name="Sedici K."/>
            <person name="Godart F."/>
            <person name="Aiese Cigliano R."/>
            <person name="Sanseverino W."/>
            <person name="Barakat M."/>
            <person name="Ortet P."/>
            <person name="Marechal E."/>
            <person name="Cagnac O."/>
            <person name="Amato A."/>
        </authorList>
    </citation>
    <scope>NUCLEOTIDE SEQUENCE [LARGE SCALE GENOMIC DNA]</scope>
</reference>
<dbReference type="AlphaFoldDB" id="A0A2R5G7R0"/>
<name>A0A2R5G7R0_9STRA</name>
<evidence type="ECO:0000313" key="2">
    <source>
        <dbReference type="EMBL" id="GBG24071.1"/>
    </source>
</evidence>
<dbReference type="InterPro" id="IPR054220">
    <property type="entry name" value="DUF6940"/>
</dbReference>
<dbReference type="Pfam" id="PF22086">
    <property type="entry name" value="DUF6940"/>
    <property type="match status" value="1"/>
</dbReference>
<evidence type="ECO:0000256" key="1">
    <source>
        <dbReference type="SAM" id="MobiDB-lite"/>
    </source>
</evidence>
<proteinExistence type="predicted"/>
<dbReference type="EMBL" id="BEYU01000003">
    <property type="protein sequence ID" value="GBG24071.1"/>
    <property type="molecule type" value="Genomic_DNA"/>
</dbReference>
<sequence length="551" mass="60954">MRREDDFQDALSASVREAPWEAVFFETRPTSSTTAAEDVFEFVLVPSRGLQTVATADLETFAEQLAAAESAGRATAVFTNLGGDATLVVPTIPAALADAQDAFRHVGPYFRATKTLPGSTRALWQSIAESMTERMSQRGARPVWLSTSGLGVYYLHFRLDDRPKYYTTIVPAQDTHHDGAEHEQMPQQACLRWETRARMLHGLQVKVPDTVLFEAGEPVRWLFTSQQTGVVLAKKRSRLNETDILRAFGRSAKGGFVAVARSRVPGRKRLRIEFLRSYQVLDLLRDTKQLRCLESLQVCAGMHAERGFSAYEVSYVAGSRTSVWRVTDDMRVMGVKSGRSAAYEAALERYRSGDSRRREVYRKQDEIRVVSQAKTSNEVLVDAAQMLVRALEKRLGRGRVATLTAEFIETRDAGLILTHVAELTLADGPVTDVSLLSQLGLGVDDNGSLSSGRSSDHASVASGLAEETATTSKRYEEGKRGYKGRSAKASMAFELQTGETPEKMRRAVVSKSHRVEKLQQMLSSAVSHAQGWHPPLIAIRRKSFIPATPSK</sequence>
<accession>A0A2R5G7R0</accession>
<protein>
    <submittedName>
        <fullName evidence="2">Uncharacterized protein</fullName>
    </submittedName>
</protein>
<dbReference type="Proteomes" id="UP000241890">
    <property type="component" value="Unassembled WGS sequence"/>
</dbReference>
<dbReference type="InParanoid" id="A0A2R5G7R0"/>
<keyword evidence="3" id="KW-1185">Reference proteome</keyword>
<gene>
    <name evidence="2" type="ORF">FCC1311_002892</name>
</gene>
<organism evidence="2 3">
    <name type="scientific">Hondaea fermentalgiana</name>
    <dbReference type="NCBI Taxonomy" id="2315210"/>
    <lineage>
        <taxon>Eukaryota</taxon>
        <taxon>Sar</taxon>
        <taxon>Stramenopiles</taxon>
        <taxon>Bigyra</taxon>
        <taxon>Labyrinthulomycetes</taxon>
        <taxon>Thraustochytrida</taxon>
        <taxon>Thraustochytriidae</taxon>
        <taxon>Hondaea</taxon>
    </lineage>
</organism>
<evidence type="ECO:0000313" key="3">
    <source>
        <dbReference type="Proteomes" id="UP000241890"/>
    </source>
</evidence>
<dbReference type="OrthoDB" id="411235at2759"/>